<dbReference type="RefSeq" id="WP_166843687.1">
    <property type="nucleotide sequence ID" value="NZ_JAAONY010000003.1"/>
</dbReference>
<organism evidence="1 2">
    <name type="scientific">Pseudoteredinibacter isoporae</name>
    <dbReference type="NCBI Taxonomy" id="570281"/>
    <lineage>
        <taxon>Bacteria</taxon>
        <taxon>Pseudomonadati</taxon>
        <taxon>Pseudomonadota</taxon>
        <taxon>Gammaproteobacteria</taxon>
        <taxon>Cellvibrionales</taxon>
        <taxon>Cellvibrionaceae</taxon>
        <taxon>Pseudoteredinibacter</taxon>
    </lineage>
</organism>
<proteinExistence type="predicted"/>
<comment type="caution">
    <text evidence="1">The sequence shown here is derived from an EMBL/GenBank/DDBJ whole genome shotgun (WGS) entry which is preliminary data.</text>
</comment>
<dbReference type="InParanoid" id="A0A7X0JWQ5"/>
<reference evidence="1 2" key="1">
    <citation type="submission" date="2020-08" db="EMBL/GenBank/DDBJ databases">
        <title>Genomic Encyclopedia of Type Strains, Phase IV (KMG-IV): sequencing the most valuable type-strain genomes for metagenomic binning, comparative biology and taxonomic classification.</title>
        <authorList>
            <person name="Goeker M."/>
        </authorList>
    </citation>
    <scope>NUCLEOTIDE SEQUENCE [LARGE SCALE GENOMIC DNA]</scope>
    <source>
        <strain evidence="1 2">DSM 22368</strain>
    </source>
</reference>
<dbReference type="PIRSF" id="PIRSF030820">
    <property type="entry name" value="UCP030820"/>
    <property type="match status" value="1"/>
</dbReference>
<dbReference type="InterPro" id="IPR008318">
    <property type="entry name" value="UCP030820"/>
</dbReference>
<dbReference type="AlphaFoldDB" id="A0A7X0JWQ5"/>
<dbReference type="EMBL" id="JACHHT010000003">
    <property type="protein sequence ID" value="MBB6523214.1"/>
    <property type="molecule type" value="Genomic_DNA"/>
</dbReference>
<dbReference type="Pfam" id="PF06073">
    <property type="entry name" value="DUF934"/>
    <property type="match status" value="1"/>
</dbReference>
<dbReference type="Proteomes" id="UP000528457">
    <property type="component" value="Unassembled WGS sequence"/>
</dbReference>
<evidence type="ECO:0000313" key="1">
    <source>
        <dbReference type="EMBL" id="MBB6523214.1"/>
    </source>
</evidence>
<protein>
    <submittedName>
        <fullName evidence="1">Uncharacterized protein (DUF934 family)</fullName>
    </submittedName>
</protein>
<gene>
    <name evidence="1" type="ORF">HNR48_003516</name>
</gene>
<name>A0A7X0JWQ5_9GAMM</name>
<evidence type="ECO:0000313" key="2">
    <source>
        <dbReference type="Proteomes" id="UP000528457"/>
    </source>
</evidence>
<sequence>MPKIIKDGQVCEDSWQSLSLNEGESAAEVTVPEGQWIVPLNVWLEQRDALKNRNDIGIQIGIDDDIEVLAEDYASLPLLAFDFPAFMDGRGFSAAFLIRDRFAFKGELRASGAFIRDQLCYLQRCGFNAFALNEEDLEAAKASLGDLQEAYQASADKAPLFRRR</sequence>
<accession>A0A7X0JWQ5</accession>
<keyword evidence="2" id="KW-1185">Reference proteome</keyword>